<dbReference type="AlphaFoldDB" id="A0A1G1YI16"/>
<evidence type="ECO:0000256" key="5">
    <source>
        <dbReference type="SAM" id="MobiDB-lite"/>
    </source>
</evidence>
<protein>
    <recommendedName>
        <fullName evidence="6">S1 motif domain-containing protein</fullName>
    </recommendedName>
</protein>
<evidence type="ECO:0000313" key="8">
    <source>
        <dbReference type="Proteomes" id="UP000177310"/>
    </source>
</evidence>
<evidence type="ECO:0000259" key="6">
    <source>
        <dbReference type="PROSITE" id="PS50126"/>
    </source>
</evidence>
<dbReference type="InterPro" id="IPR003029">
    <property type="entry name" value="S1_domain"/>
</dbReference>
<comment type="similarity">
    <text evidence="1">Belongs to the bacterial ribosomal protein bS1 family.</text>
</comment>
<feature type="domain" description="S1 motif" evidence="6">
    <location>
        <begin position="214"/>
        <end position="281"/>
    </location>
</feature>
<feature type="region of interest" description="Disordered" evidence="5">
    <location>
        <begin position="367"/>
        <end position="396"/>
    </location>
</feature>
<dbReference type="Gene3D" id="2.40.50.140">
    <property type="entry name" value="Nucleic acid-binding proteins"/>
    <property type="match status" value="4"/>
</dbReference>
<organism evidence="7 8">
    <name type="scientific">Candidatus Buchananbacteria bacterium RIFCSPHIGHO2_02_FULL_56_16</name>
    <dbReference type="NCBI Taxonomy" id="1797542"/>
    <lineage>
        <taxon>Bacteria</taxon>
        <taxon>Candidatus Buchananiibacteriota</taxon>
    </lineage>
</organism>
<comment type="function">
    <text evidence="4">Binds mRNA; thus facilitating recognition of the initiation point. It is needed to translate mRNA with a short Shine-Dalgarno (SD) purine-rich sequence.</text>
</comment>
<dbReference type="PANTHER" id="PTHR10724:SF7">
    <property type="entry name" value="SMALL RIBOSOMAL SUBUNIT PROTEIN BS1C"/>
    <property type="match status" value="1"/>
</dbReference>
<keyword evidence="3" id="KW-0687">Ribonucleoprotein</keyword>
<gene>
    <name evidence="7" type="ORF">A3J59_01020</name>
</gene>
<dbReference type="SUPFAM" id="SSF50249">
    <property type="entry name" value="Nucleic acid-binding proteins"/>
    <property type="match status" value="4"/>
</dbReference>
<dbReference type="GO" id="GO:0003735">
    <property type="term" value="F:structural constituent of ribosome"/>
    <property type="evidence" value="ECO:0007669"/>
    <property type="project" value="TreeGrafter"/>
</dbReference>
<reference evidence="7 8" key="1">
    <citation type="journal article" date="2016" name="Nat. Commun.">
        <title>Thousands of microbial genomes shed light on interconnected biogeochemical processes in an aquifer system.</title>
        <authorList>
            <person name="Anantharaman K."/>
            <person name="Brown C.T."/>
            <person name="Hug L.A."/>
            <person name="Sharon I."/>
            <person name="Castelle C.J."/>
            <person name="Probst A.J."/>
            <person name="Thomas B.C."/>
            <person name="Singh A."/>
            <person name="Wilkins M.J."/>
            <person name="Karaoz U."/>
            <person name="Brodie E.L."/>
            <person name="Williams K.H."/>
            <person name="Hubbard S.S."/>
            <person name="Banfield J.F."/>
        </authorList>
    </citation>
    <scope>NUCLEOTIDE SEQUENCE [LARGE SCALE GENOMIC DNA]</scope>
</reference>
<evidence type="ECO:0000256" key="2">
    <source>
        <dbReference type="ARBA" id="ARBA00022980"/>
    </source>
</evidence>
<dbReference type="PROSITE" id="PS50126">
    <property type="entry name" value="S1"/>
    <property type="match status" value="4"/>
</dbReference>
<dbReference type="STRING" id="1797542.A3J59_01020"/>
<dbReference type="Proteomes" id="UP000177310">
    <property type="component" value="Unassembled WGS sequence"/>
</dbReference>
<dbReference type="EMBL" id="MHIL01000011">
    <property type="protein sequence ID" value="OGY51904.1"/>
    <property type="molecule type" value="Genomic_DNA"/>
</dbReference>
<feature type="domain" description="S1 motif" evidence="6">
    <location>
        <begin position="298"/>
        <end position="367"/>
    </location>
</feature>
<dbReference type="Pfam" id="PF00575">
    <property type="entry name" value="S1"/>
    <property type="match status" value="4"/>
</dbReference>
<feature type="domain" description="S1 motif" evidence="6">
    <location>
        <begin position="119"/>
        <end position="197"/>
    </location>
</feature>
<evidence type="ECO:0000256" key="3">
    <source>
        <dbReference type="ARBA" id="ARBA00023274"/>
    </source>
</evidence>
<dbReference type="CDD" id="cd04465">
    <property type="entry name" value="S1_RPS1_repeat_ec2_hs2"/>
    <property type="match status" value="1"/>
</dbReference>
<evidence type="ECO:0000313" key="7">
    <source>
        <dbReference type="EMBL" id="OGY51904.1"/>
    </source>
</evidence>
<dbReference type="FunFam" id="2.40.50.140:FF:000103">
    <property type="entry name" value="protein RRP5 homolog"/>
    <property type="match status" value="2"/>
</dbReference>
<dbReference type="PRINTS" id="PR00681">
    <property type="entry name" value="RIBOSOMALS1"/>
</dbReference>
<dbReference type="InterPro" id="IPR035104">
    <property type="entry name" value="Ribosomal_protein_S1-like"/>
</dbReference>
<dbReference type="InterPro" id="IPR050437">
    <property type="entry name" value="Ribos_protein_bS1-like"/>
</dbReference>
<feature type="domain" description="S1 motif" evidence="6">
    <location>
        <begin position="34"/>
        <end position="101"/>
    </location>
</feature>
<evidence type="ECO:0000256" key="1">
    <source>
        <dbReference type="ARBA" id="ARBA00006767"/>
    </source>
</evidence>
<proteinExistence type="inferred from homology"/>
<dbReference type="GO" id="GO:0006412">
    <property type="term" value="P:translation"/>
    <property type="evidence" value="ECO:0007669"/>
    <property type="project" value="TreeGrafter"/>
</dbReference>
<sequence length="396" mass="43633">MEKNPAVKEEVKSKAPQLKKMLAEGDFIKIPKVGDIVVGKVIDIGKSEVRIDIDGLTTGVVRGREFYDESNEHSDLKVGDEVEATVLDLENENGEMELSFRFAGHQRAWSRLAELQTSGEISEVAITDANKGGLIVSLGKVSGFLPVSQLMPEHYPRVPGGDKQKIFERLKSYVGATFSVKVIDLNENEDKLIVSEKAAWEDKQRTVISSYKIGQVVLGTVTAVTDFGIFIEFGENLEGLIHISELAWQRIDDPADLIKVGDKVKAQIINIEGSKIFLSMKRLKEDPWRDVEQRYKIGDVVKGKVLKVNPFGLFVELDADIHGLAHISELVDRPVEDPREIAKPGEVMEFKILSIEPHNHRLGLSRKALQKPAAAAPAAPKAPLPAPAPATETPAE</sequence>
<comment type="caution">
    <text evidence="7">The sequence shown here is derived from an EMBL/GenBank/DDBJ whole genome shotgun (WGS) entry which is preliminary data.</text>
</comment>
<dbReference type="GO" id="GO:0003729">
    <property type="term" value="F:mRNA binding"/>
    <property type="evidence" value="ECO:0007669"/>
    <property type="project" value="TreeGrafter"/>
</dbReference>
<name>A0A1G1YI16_9BACT</name>
<accession>A0A1G1YI16</accession>
<evidence type="ECO:0000256" key="4">
    <source>
        <dbReference type="ARBA" id="ARBA00025604"/>
    </source>
</evidence>
<keyword evidence="2" id="KW-0689">Ribosomal protein</keyword>
<feature type="compositionally biased region" description="Low complexity" evidence="5">
    <location>
        <begin position="370"/>
        <end position="379"/>
    </location>
</feature>
<dbReference type="SMART" id="SM00316">
    <property type="entry name" value="S1"/>
    <property type="match status" value="4"/>
</dbReference>
<dbReference type="InterPro" id="IPR012340">
    <property type="entry name" value="NA-bd_OB-fold"/>
</dbReference>
<dbReference type="PANTHER" id="PTHR10724">
    <property type="entry name" value="30S RIBOSOMAL PROTEIN S1"/>
    <property type="match status" value="1"/>
</dbReference>